<gene>
    <name evidence="2" type="ORF">GCM10009750_18310</name>
</gene>
<sequence>MPNEQRENIRVYSVPLEGEPISSEDDAIDLIGSVWSHDTTTAAVPVERFDPAFFDLSTGLAGAFTQKLVNYRIRLAIVGDLSEHTAGSGALRDYVWESNRGDQVWFVRDEEELSAKLAGRR</sequence>
<dbReference type="Proteomes" id="UP001501746">
    <property type="component" value="Unassembled WGS sequence"/>
</dbReference>
<dbReference type="EMBL" id="BAAANK010000004">
    <property type="protein sequence ID" value="GAA1834312.1"/>
    <property type="molecule type" value="Genomic_DNA"/>
</dbReference>
<dbReference type="RefSeq" id="WP_157427901.1">
    <property type="nucleotide sequence ID" value="NZ_BAAANK010000004.1"/>
</dbReference>
<reference evidence="2 3" key="1">
    <citation type="journal article" date="2019" name="Int. J. Syst. Evol. Microbiol.">
        <title>The Global Catalogue of Microorganisms (GCM) 10K type strain sequencing project: providing services to taxonomists for standard genome sequencing and annotation.</title>
        <authorList>
            <consortium name="The Broad Institute Genomics Platform"/>
            <consortium name="The Broad Institute Genome Sequencing Center for Infectious Disease"/>
            <person name="Wu L."/>
            <person name="Ma J."/>
        </authorList>
    </citation>
    <scope>NUCLEOTIDE SEQUENCE [LARGE SCALE GENOMIC DNA]</scope>
    <source>
        <strain evidence="2 3">JCM 14323</strain>
    </source>
</reference>
<proteinExistence type="predicted"/>
<evidence type="ECO:0000259" key="1">
    <source>
        <dbReference type="Pfam" id="PF13788"/>
    </source>
</evidence>
<keyword evidence="3" id="KW-1185">Reference proteome</keyword>
<evidence type="ECO:0000313" key="3">
    <source>
        <dbReference type="Proteomes" id="UP001501746"/>
    </source>
</evidence>
<protein>
    <recommendedName>
        <fullName evidence="1">DUF4180 domain-containing protein</fullName>
    </recommendedName>
</protein>
<comment type="caution">
    <text evidence="2">The sequence shown here is derived from an EMBL/GenBank/DDBJ whole genome shotgun (WGS) entry which is preliminary data.</text>
</comment>
<dbReference type="Pfam" id="PF13788">
    <property type="entry name" value="DUF4180"/>
    <property type="match status" value="1"/>
</dbReference>
<organism evidence="2 3">
    <name type="scientific">Agromyces salentinus</name>
    <dbReference type="NCBI Taxonomy" id="269421"/>
    <lineage>
        <taxon>Bacteria</taxon>
        <taxon>Bacillati</taxon>
        <taxon>Actinomycetota</taxon>
        <taxon>Actinomycetes</taxon>
        <taxon>Micrococcales</taxon>
        <taxon>Microbacteriaceae</taxon>
        <taxon>Agromyces</taxon>
    </lineage>
</organism>
<dbReference type="InterPro" id="IPR025438">
    <property type="entry name" value="DUF4180"/>
</dbReference>
<feature type="domain" description="DUF4180" evidence="1">
    <location>
        <begin position="7"/>
        <end position="117"/>
    </location>
</feature>
<accession>A0ABN2MQL7</accession>
<evidence type="ECO:0000313" key="2">
    <source>
        <dbReference type="EMBL" id="GAA1834312.1"/>
    </source>
</evidence>
<name>A0ABN2MQL7_9MICO</name>